<evidence type="ECO:0000313" key="2">
    <source>
        <dbReference type="Proteomes" id="UP000235023"/>
    </source>
</evidence>
<dbReference type="AlphaFoldDB" id="A0A2J5I0C1"/>
<accession>A0A2J5I0C1</accession>
<keyword evidence="2" id="KW-1185">Reference proteome</keyword>
<sequence length="528" mass="59155">MSMATPTVQRALGSIPRGEAFLSMSDQIQFQTLIHLLRVLVSVAFLPLDNTILVVVYLANYAGTLSSPANALRRRRQALQDVHFYPKTILVSGVNTAHGLAVARSWYLHGHRVVGADVITDDRPTPPSGESMSTALTVCYRIPQSQYVSRLLDIVQREKVDLWVPCSSETSPADDAVAKEVLESRTPCKCIHLDPELARRFSDPDLFAQFLAEKDLPAVERHQVQSRDSIHRILHRSPSKVFRLRKSTAGSGTVRSYSNEDGDSLILPKRTLSLTYSQVSEVPISKENPWVLQQQTRLGEFRAELLVVRGQVQAIRVLRSGGDSHRQGPSRLDGGLATAIHKLMDQLATKGGPRMTTHLTVQLHVDEQFEANSVRYVVHIAGCKLGASAVAHLLQDGSSTSLITGYLSLLSPCTTTSLCREGGDRSQDQAQQQDKEEEVATIYTEKTRRFSLYRLVRSYDVRRVLPALYPACEHLDDWAHREADRLLFWNNWRFSPFDPLPWWWHVHVQQPLEEVGSLLGGGESFKTK</sequence>
<name>A0A2J5I0C1_9EURO</name>
<reference evidence="2" key="1">
    <citation type="submission" date="2017-12" db="EMBL/GenBank/DDBJ databases">
        <authorList>
            <consortium name="DOE Joint Genome Institute"/>
            <person name="Mondo S.J."/>
            <person name="Kjaerbolling I."/>
            <person name="Vesth T.C."/>
            <person name="Frisvad J.C."/>
            <person name="Nybo J.L."/>
            <person name="Theobald S."/>
            <person name="Kuo A."/>
            <person name="Bowyer P."/>
            <person name="Matsuda Y."/>
            <person name="Lyhne E.K."/>
            <person name="Kogle M.E."/>
            <person name="Clum A."/>
            <person name="Lipzen A."/>
            <person name="Salamov A."/>
            <person name="Ngan C.Y."/>
            <person name="Daum C."/>
            <person name="Chiniquy J."/>
            <person name="Barry K."/>
            <person name="LaButti K."/>
            <person name="Haridas S."/>
            <person name="Simmons B.A."/>
            <person name="Magnuson J.K."/>
            <person name="Mortensen U.H."/>
            <person name="Larsen T.O."/>
            <person name="Grigoriev I.V."/>
            <person name="Baker S.E."/>
            <person name="Andersen M.R."/>
            <person name="Nordberg H.P."/>
            <person name="Cantor M.N."/>
            <person name="Hua S.X."/>
        </authorList>
    </citation>
    <scope>NUCLEOTIDE SEQUENCE [LARGE SCALE GENOMIC DNA]</scope>
    <source>
        <strain evidence="2">IBT 19404</strain>
    </source>
</reference>
<dbReference type="EMBL" id="KZ559521">
    <property type="protein sequence ID" value="PLN83168.1"/>
    <property type="molecule type" value="Genomic_DNA"/>
</dbReference>
<dbReference type="Proteomes" id="UP000235023">
    <property type="component" value="Unassembled WGS sequence"/>
</dbReference>
<protein>
    <submittedName>
        <fullName evidence="1">Uncharacterized protein</fullName>
    </submittedName>
</protein>
<dbReference type="Gene3D" id="3.40.50.20">
    <property type="match status" value="1"/>
</dbReference>
<proteinExistence type="predicted"/>
<dbReference type="OrthoDB" id="186626at2759"/>
<evidence type="ECO:0000313" key="1">
    <source>
        <dbReference type="EMBL" id="PLN83168.1"/>
    </source>
</evidence>
<gene>
    <name evidence="1" type="ORF">BDW42DRAFT_165448</name>
</gene>
<organism evidence="1 2">
    <name type="scientific">Aspergillus taichungensis</name>
    <dbReference type="NCBI Taxonomy" id="482145"/>
    <lineage>
        <taxon>Eukaryota</taxon>
        <taxon>Fungi</taxon>
        <taxon>Dikarya</taxon>
        <taxon>Ascomycota</taxon>
        <taxon>Pezizomycotina</taxon>
        <taxon>Eurotiomycetes</taxon>
        <taxon>Eurotiomycetidae</taxon>
        <taxon>Eurotiales</taxon>
        <taxon>Aspergillaceae</taxon>
        <taxon>Aspergillus</taxon>
        <taxon>Aspergillus subgen. Circumdati</taxon>
    </lineage>
</organism>